<dbReference type="InterPro" id="IPR032823">
    <property type="entry name" value="BCA_ABC_TP_C"/>
</dbReference>
<dbReference type="InterPro" id="IPR003593">
    <property type="entry name" value="AAA+_ATPase"/>
</dbReference>
<dbReference type="InterPro" id="IPR052156">
    <property type="entry name" value="BCAA_Transport_ATP-bd_LivF"/>
</dbReference>
<dbReference type="GO" id="GO:0015658">
    <property type="term" value="F:branched-chain amino acid transmembrane transporter activity"/>
    <property type="evidence" value="ECO:0007669"/>
    <property type="project" value="TreeGrafter"/>
</dbReference>
<evidence type="ECO:0000256" key="5">
    <source>
        <dbReference type="ARBA" id="ARBA00022970"/>
    </source>
</evidence>
<dbReference type="Proteomes" id="UP000248764">
    <property type="component" value="Unassembled WGS sequence"/>
</dbReference>
<evidence type="ECO:0000256" key="3">
    <source>
        <dbReference type="ARBA" id="ARBA00022741"/>
    </source>
</evidence>
<dbReference type="GO" id="GO:0005524">
    <property type="term" value="F:ATP binding"/>
    <property type="evidence" value="ECO:0007669"/>
    <property type="project" value="UniProtKB-KW"/>
</dbReference>
<keyword evidence="2" id="KW-0813">Transport</keyword>
<dbReference type="PROSITE" id="PS50893">
    <property type="entry name" value="ABC_TRANSPORTER_2"/>
    <property type="match status" value="1"/>
</dbReference>
<organism evidence="7 8">
    <name type="scientific">Jiangella anatolica</name>
    <dbReference type="NCBI Taxonomy" id="2670374"/>
    <lineage>
        <taxon>Bacteria</taxon>
        <taxon>Bacillati</taxon>
        <taxon>Actinomycetota</taxon>
        <taxon>Actinomycetes</taxon>
        <taxon>Jiangellales</taxon>
        <taxon>Jiangellaceae</taxon>
        <taxon>Jiangella</taxon>
    </lineage>
</organism>
<keyword evidence="4 7" id="KW-0067">ATP-binding</keyword>
<dbReference type="Pfam" id="PF12399">
    <property type="entry name" value="BCA_ABC_TP_C"/>
    <property type="match status" value="1"/>
</dbReference>
<keyword evidence="8" id="KW-1185">Reference proteome</keyword>
<name>A0A2W2BTL9_9ACTN</name>
<dbReference type="InterPro" id="IPR027417">
    <property type="entry name" value="P-loop_NTPase"/>
</dbReference>
<evidence type="ECO:0000259" key="6">
    <source>
        <dbReference type="PROSITE" id="PS50893"/>
    </source>
</evidence>
<comment type="caution">
    <text evidence="7">The sequence shown here is derived from an EMBL/GenBank/DDBJ whole genome shotgun (WGS) entry which is preliminary data.</text>
</comment>
<evidence type="ECO:0000256" key="1">
    <source>
        <dbReference type="ARBA" id="ARBA00005417"/>
    </source>
</evidence>
<keyword evidence="3" id="KW-0547">Nucleotide-binding</keyword>
<dbReference type="GO" id="GO:0016887">
    <property type="term" value="F:ATP hydrolysis activity"/>
    <property type="evidence" value="ECO:0007669"/>
    <property type="project" value="InterPro"/>
</dbReference>
<dbReference type="SMART" id="SM00382">
    <property type="entry name" value="AAA"/>
    <property type="match status" value="1"/>
</dbReference>
<sequence>MTALELDHVQASYGSLAPTLRDVSLTVADGEVVAVLGPNGAGKTTMLRAVSGLLAGERGRVTHGDLRFAGRSIRGLDPGMIVRRGIVQVLEGRQVFRHLTVEQNLLAGGHTAGSLRSARAAAREMFELFPALAALRRSKADNLSGGEQQLLAVARALMARPRLLILDEPSLGLAPIRAREIFALVARVNRERGVTILLVEQNARAALALADRAYVLEAGTVVLAGTPAELRADPRVSAAYLGVAGENAYREMDGRPIGESPTYRSPTFR</sequence>
<proteinExistence type="inferred from homology"/>
<gene>
    <name evidence="7" type="ORF">C1I92_13025</name>
</gene>
<evidence type="ECO:0000256" key="4">
    <source>
        <dbReference type="ARBA" id="ARBA00022840"/>
    </source>
</evidence>
<protein>
    <submittedName>
        <fullName evidence="7">ABC transporter ATP-binding protein</fullName>
    </submittedName>
</protein>
<dbReference type="InterPro" id="IPR003439">
    <property type="entry name" value="ABC_transporter-like_ATP-bd"/>
</dbReference>
<dbReference type="EMBL" id="POTW01000026">
    <property type="protein sequence ID" value="PZF83358.1"/>
    <property type="molecule type" value="Genomic_DNA"/>
</dbReference>
<dbReference type="Pfam" id="PF00005">
    <property type="entry name" value="ABC_tran"/>
    <property type="match status" value="1"/>
</dbReference>
<dbReference type="CDD" id="cd03224">
    <property type="entry name" value="ABC_TM1139_LivF_branched"/>
    <property type="match status" value="1"/>
</dbReference>
<dbReference type="InterPro" id="IPR017871">
    <property type="entry name" value="ABC_transporter-like_CS"/>
</dbReference>
<dbReference type="SUPFAM" id="SSF52540">
    <property type="entry name" value="P-loop containing nucleoside triphosphate hydrolases"/>
    <property type="match status" value="1"/>
</dbReference>
<reference evidence="7 8" key="1">
    <citation type="submission" date="2018-01" db="EMBL/GenBank/DDBJ databases">
        <title>Draft genome sequence of Jiangella sp. GTF31.</title>
        <authorList>
            <person name="Sahin N."/>
            <person name="Ay H."/>
            <person name="Saygin H."/>
        </authorList>
    </citation>
    <scope>NUCLEOTIDE SEQUENCE [LARGE SCALE GENOMIC DNA]</scope>
    <source>
        <strain evidence="7 8">GTF31</strain>
    </source>
</reference>
<dbReference type="GO" id="GO:0015807">
    <property type="term" value="P:L-amino acid transport"/>
    <property type="evidence" value="ECO:0007669"/>
    <property type="project" value="TreeGrafter"/>
</dbReference>
<dbReference type="PANTHER" id="PTHR43820">
    <property type="entry name" value="HIGH-AFFINITY BRANCHED-CHAIN AMINO ACID TRANSPORT ATP-BINDING PROTEIN LIVF"/>
    <property type="match status" value="1"/>
</dbReference>
<dbReference type="PROSITE" id="PS00211">
    <property type="entry name" value="ABC_TRANSPORTER_1"/>
    <property type="match status" value="1"/>
</dbReference>
<dbReference type="Gene3D" id="3.40.50.300">
    <property type="entry name" value="P-loop containing nucleotide triphosphate hydrolases"/>
    <property type="match status" value="1"/>
</dbReference>
<evidence type="ECO:0000313" key="7">
    <source>
        <dbReference type="EMBL" id="PZF83358.1"/>
    </source>
</evidence>
<feature type="domain" description="ABC transporter" evidence="6">
    <location>
        <begin position="4"/>
        <end position="243"/>
    </location>
</feature>
<dbReference type="AlphaFoldDB" id="A0A2W2BTL9"/>
<evidence type="ECO:0000256" key="2">
    <source>
        <dbReference type="ARBA" id="ARBA00022448"/>
    </source>
</evidence>
<keyword evidence="5" id="KW-0029">Amino-acid transport</keyword>
<comment type="similarity">
    <text evidence="1">Belongs to the ABC transporter superfamily.</text>
</comment>
<dbReference type="RefSeq" id="WP_111255089.1">
    <property type="nucleotide sequence ID" value="NZ_POTW01000026.1"/>
</dbReference>
<evidence type="ECO:0000313" key="8">
    <source>
        <dbReference type="Proteomes" id="UP000248764"/>
    </source>
</evidence>
<dbReference type="PANTHER" id="PTHR43820:SF4">
    <property type="entry name" value="HIGH-AFFINITY BRANCHED-CHAIN AMINO ACID TRANSPORT ATP-BINDING PROTEIN LIVF"/>
    <property type="match status" value="1"/>
</dbReference>
<accession>A0A2W2BTL9</accession>